<protein>
    <recommendedName>
        <fullName evidence="1">DUF6924 domain-containing protein</fullName>
    </recommendedName>
</protein>
<dbReference type="Proteomes" id="UP000317940">
    <property type="component" value="Unassembled WGS sequence"/>
</dbReference>
<comment type="caution">
    <text evidence="2">The sequence shown here is derived from an EMBL/GenBank/DDBJ whole genome shotgun (WGS) entry which is preliminary data.</text>
</comment>
<gene>
    <name evidence="2" type="ORF">FHX73_112511</name>
</gene>
<evidence type="ECO:0000259" key="1">
    <source>
        <dbReference type="Pfam" id="PF21962"/>
    </source>
</evidence>
<dbReference type="EMBL" id="VIWT01000001">
    <property type="protein sequence ID" value="TWF98690.1"/>
    <property type="molecule type" value="Genomic_DNA"/>
</dbReference>
<reference evidence="2 3" key="1">
    <citation type="submission" date="2019-06" db="EMBL/GenBank/DDBJ databases">
        <title>Sequencing the genomes of 1000 actinobacteria strains.</title>
        <authorList>
            <person name="Klenk H.-P."/>
        </authorList>
    </citation>
    <scope>NUCLEOTIDE SEQUENCE [LARGE SCALE GENOMIC DNA]</scope>
    <source>
        <strain evidence="2 3">DSM 44826</strain>
    </source>
</reference>
<evidence type="ECO:0000313" key="3">
    <source>
        <dbReference type="Proteomes" id="UP000317940"/>
    </source>
</evidence>
<sequence length="130" mass="14699">MTLLIRTDFTDQARWDELRAVLATPTEEGLLADVALLERPEYADLSPVQLLALLHSPDPQRLLLLADRETFSSHELPVLVVDLLARRELRAVASQLWSVESNLSLATMDFEEFERAAAEEDGVFRGFSEF</sequence>
<dbReference type="Pfam" id="PF21962">
    <property type="entry name" value="DUF6924"/>
    <property type="match status" value="1"/>
</dbReference>
<evidence type="ECO:0000313" key="2">
    <source>
        <dbReference type="EMBL" id="TWF98690.1"/>
    </source>
</evidence>
<keyword evidence="3" id="KW-1185">Reference proteome</keyword>
<proteinExistence type="predicted"/>
<feature type="domain" description="DUF6924" evidence="1">
    <location>
        <begin position="2"/>
        <end position="127"/>
    </location>
</feature>
<dbReference type="AlphaFoldDB" id="A0A561UH48"/>
<accession>A0A561UH48</accession>
<dbReference type="RefSeq" id="WP_145905081.1">
    <property type="nucleotide sequence ID" value="NZ_BAAAMZ010000012.1"/>
</dbReference>
<dbReference type="OrthoDB" id="7854965at2"/>
<dbReference type="InterPro" id="IPR053832">
    <property type="entry name" value="DUF6924"/>
</dbReference>
<organism evidence="2 3">
    <name type="scientific">Kitasatospora viridis</name>
    <dbReference type="NCBI Taxonomy" id="281105"/>
    <lineage>
        <taxon>Bacteria</taxon>
        <taxon>Bacillati</taxon>
        <taxon>Actinomycetota</taxon>
        <taxon>Actinomycetes</taxon>
        <taxon>Kitasatosporales</taxon>
        <taxon>Streptomycetaceae</taxon>
        <taxon>Kitasatospora</taxon>
    </lineage>
</organism>
<name>A0A561UH48_9ACTN</name>